<gene>
    <name evidence="2" type="ORF">ACFSDX_14855</name>
</gene>
<dbReference type="InterPro" id="IPR012334">
    <property type="entry name" value="Pectin_lyas_fold"/>
</dbReference>
<reference evidence="3" key="1">
    <citation type="journal article" date="2019" name="Int. J. Syst. Evol. Microbiol.">
        <title>The Global Catalogue of Microorganisms (GCM) 10K type strain sequencing project: providing services to taxonomists for standard genome sequencing and annotation.</title>
        <authorList>
            <consortium name="The Broad Institute Genomics Platform"/>
            <consortium name="The Broad Institute Genome Sequencing Center for Infectious Disease"/>
            <person name="Wu L."/>
            <person name="Ma J."/>
        </authorList>
    </citation>
    <scope>NUCLEOTIDE SEQUENCE [LARGE SCALE GENOMIC DNA]</scope>
    <source>
        <strain evidence="3">CGMCC 1.15795</strain>
    </source>
</reference>
<dbReference type="Gene3D" id="2.160.20.10">
    <property type="entry name" value="Single-stranded right-handed beta-helix, Pectin lyase-like"/>
    <property type="match status" value="1"/>
</dbReference>
<keyword evidence="1" id="KW-0732">Signal</keyword>
<dbReference type="NCBIfam" id="TIGR04183">
    <property type="entry name" value="Por_Secre_tail"/>
    <property type="match status" value="1"/>
</dbReference>
<proteinExistence type="predicted"/>
<keyword evidence="3" id="KW-1185">Reference proteome</keyword>
<name>A0ABW4QW47_9BACT</name>
<protein>
    <submittedName>
        <fullName evidence="2">T9SS type A sorting domain-containing protein</fullName>
    </submittedName>
</protein>
<accession>A0ABW4QW47</accession>
<dbReference type="Proteomes" id="UP001597197">
    <property type="component" value="Unassembled WGS sequence"/>
</dbReference>
<dbReference type="SUPFAM" id="SSF117074">
    <property type="entry name" value="Hypothetical protein PA1324"/>
    <property type="match status" value="1"/>
</dbReference>
<dbReference type="PROSITE" id="PS51257">
    <property type="entry name" value="PROKAR_LIPOPROTEIN"/>
    <property type="match status" value="1"/>
</dbReference>
<feature type="signal peptide" evidence="1">
    <location>
        <begin position="1"/>
        <end position="20"/>
    </location>
</feature>
<dbReference type="Gene3D" id="2.60.40.10">
    <property type="entry name" value="Immunoglobulins"/>
    <property type="match status" value="2"/>
</dbReference>
<dbReference type="InterPro" id="IPR013783">
    <property type="entry name" value="Ig-like_fold"/>
</dbReference>
<evidence type="ECO:0000313" key="3">
    <source>
        <dbReference type="Proteomes" id="UP001597197"/>
    </source>
</evidence>
<dbReference type="EMBL" id="JBHUFD010000005">
    <property type="protein sequence ID" value="MFD1873725.1"/>
    <property type="molecule type" value="Genomic_DNA"/>
</dbReference>
<evidence type="ECO:0000256" key="1">
    <source>
        <dbReference type="SAM" id="SignalP"/>
    </source>
</evidence>
<comment type="caution">
    <text evidence="2">The sequence shown here is derived from an EMBL/GenBank/DDBJ whole genome shotgun (WGS) entry which is preliminary data.</text>
</comment>
<evidence type="ECO:0000313" key="2">
    <source>
        <dbReference type="EMBL" id="MFD1873725.1"/>
    </source>
</evidence>
<dbReference type="InterPro" id="IPR011050">
    <property type="entry name" value="Pectin_lyase_fold/virulence"/>
</dbReference>
<organism evidence="2 3">
    <name type="scientific">Hymenobacter bucti</name>
    <dbReference type="NCBI Taxonomy" id="1844114"/>
    <lineage>
        <taxon>Bacteria</taxon>
        <taxon>Pseudomonadati</taxon>
        <taxon>Bacteroidota</taxon>
        <taxon>Cytophagia</taxon>
        <taxon>Cytophagales</taxon>
        <taxon>Hymenobacteraceae</taxon>
        <taxon>Hymenobacter</taxon>
    </lineage>
</organism>
<dbReference type="SUPFAM" id="SSF51126">
    <property type="entry name" value="Pectin lyase-like"/>
    <property type="match status" value="1"/>
</dbReference>
<sequence>MKKVLFFSSLLLSACTAVSAQSIAGTVFEDVNYGGGAGRSMQTANAVLAGSAVALSAPATVELYNGNNSAYLRSTTTNTTGNYSFTGLANNTNYIVRVVNNTVRSTRPGTVAGLLPVQTFVVSNGVGDVNRVGGEAPDRADVGTNTTAKISAIIAQSQARVMTAGAVTGVDFGFNFDVITNDNDSGQGSLRQFLLNANALTGNAALRQVGQAPRRETSLFMISDGLAHPGLRVGLVKQLTGATNSTLALLNLSAVLATVTDAATVLDGTTQTENVGNTNTALLGTGGAVGTSDLALDKINGPEVELSMPRNTATTAVMLTLSGDSSAVRGLAAHGSYTNVQLGGKGFLLEGNTLGINATAVAIPSTTATGNTILVLSAPTGTVRNNLIGYAGNSGLNYSAGAGTTGVAILDNEFLQNGQLVAGGDNITVGDNGVSGPLLIEGNLIALGNSSGIQLEIGSVSDNIIRNNTITANGTSGFATRLEGSGIHYLARTNSVNSTNTDLITLNVIAKNQSSGVVINYGQKKVRVSQNSIYENGNGTTGGQGLLSIDFTGPNGYVGGDVNYGQGDGVTANDGLLNILGTLLTSIPPYRQGDGGIDYPIITSITKLPGTNTIQVKGYVGTLLSLGKFAGATVEIYSANNADTNQDGPTFLGDALTVAHGEAQYYIGSVTVGATGNFDGLITNPAHAISVGDNITATAYLPEFGTSECGINKVSTFAVVPLPVVLTSFSAVARGADAALSWATASEANNAYFSVERSFDGQQFASIGRVAGQGSTTATHTYSFLDAQPLPAGGTSYYRLRQVDTDGTGTYSPVRTVALAGPAASPALYPSPATTATVTLDLTTVPLGDYTVTLHDLAGRQLRSLVMPGGQAHPLVLDQPAGVYLLTVRGLGKTFTQRVVKE</sequence>
<dbReference type="InterPro" id="IPR026444">
    <property type="entry name" value="Secre_tail"/>
</dbReference>
<feature type="chain" id="PRO_5045772611" evidence="1">
    <location>
        <begin position="21"/>
        <end position="902"/>
    </location>
</feature>
<dbReference type="RefSeq" id="WP_382314868.1">
    <property type="nucleotide sequence ID" value="NZ_JBHUFD010000005.1"/>
</dbReference>